<gene>
    <name evidence="1" type="ORF">RchiOBHm_Chr4g0409201</name>
</gene>
<evidence type="ECO:0000313" key="1">
    <source>
        <dbReference type="EMBL" id="PRQ38025.1"/>
    </source>
</evidence>
<accession>A0A2P6QV11</accession>
<proteinExistence type="predicted"/>
<dbReference type="Gramene" id="PRQ38025">
    <property type="protein sequence ID" value="PRQ38025"/>
    <property type="gene ID" value="RchiOBHm_Chr4g0409201"/>
</dbReference>
<name>A0A2P6QV11_ROSCH</name>
<protein>
    <submittedName>
        <fullName evidence="1">Uncharacterized protein</fullName>
    </submittedName>
</protein>
<comment type="caution">
    <text evidence="1">The sequence shown here is derived from an EMBL/GenBank/DDBJ whole genome shotgun (WGS) entry which is preliminary data.</text>
</comment>
<dbReference type="Proteomes" id="UP000238479">
    <property type="component" value="Chromosome 4"/>
</dbReference>
<dbReference type="AlphaFoldDB" id="A0A2P6QV11"/>
<keyword evidence="2" id="KW-1185">Reference proteome</keyword>
<evidence type="ECO:0000313" key="2">
    <source>
        <dbReference type="Proteomes" id="UP000238479"/>
    </source>
</evidence>
<sequence length="91" mass="10904">MELLEGSVEAKNRESTRVGYDSLLYGFLDFLWQPEKRCVAARHATAVDHRFVKEIRREIWVREDWVSEIRFDLREGRFLRGIEFLVGAREF</sequence>
<organism evidence="1 2">
    <name type="scientific">Rosa chinensis</name>
    <name type="common">China rose</name>
    <dbReference type="NCBI Taxonomy" id="74649"/>
    <lineage>
        <taxon>Eukaryota</taxon>
        <taxon>Viridiplantae</taxon>
        <taxon>Streptophyta</taxon>
        <taxon>Embryophyta</taxon>
        <taxon>Tracheophyta</taxon>
        <taxon>Spermatophyta</taxon>
        <taxon>Magnoliopsida</taxon>
        <taxon>eudicotyledons</taxon>
        <taxon>Gunneridae</taxon>
        <taxon>Pentapetalae</taxon>
        <taxon>rosids</taxon>
        <taxon>fabids</taxon>
        <taxon>Rosales</taxon>
        <taxon>Rosaceae</taxon>
        <taxon>Rosoideae</taxon>
        <taxon>Rosoideae incertae sedis</taxon>
        <taxon>Rosa</taxon>
    </lineage>
</organism>
<reference evidence="1 2" key="1">
    <citation type="journal article" date="2018" name="Nat. Genet.">
        <title>The Rosa genome provides new insights in the design of modern roses.</title>
        <authorList>
            <person name="Bendahmane M."/>
        </authorList>
    </citation>
    <scope>NUCLEOTIDE SEQUENCE [LARGE SCALE GENOMIC DNA]</scope>
    <source>
        <strain evidence="2">cv. Old Blush</strain>
    </source>
</reference>
<dbReference type="EMBL" id="PDCK01000042">
    <property type="protein sequence ID" value="PRQ38025.1"/>
    <property type="molecule type" value="Genomic_DNA"/>
</dbReference>